<dbReference type="RefSeq" id="WP_109307506.1">
    <property type="nucleotide sequence ID" value="NZ_BJUF01000111.1"/>
</dbReference>
<feature type="transmembrane region" description="Helical" evidence="1">
    <location>
        <begin position="31"/>
        <end position="50"/>
    </location>
</feature>
<organism evidence="2 3">
    <name type="scientific">Kurthia sibirica</name>
    <dbReference type="NCBI Taxonomy" id="202750"/>
    <lineage>
        <taxon>Bacteria</taxon>
        <taxon>Bacillati</taxon>
        <taxon>Bacillota</taxon>
        <taxon>Bacilli</taxon>
        <taxon>Bacillales</taxon>
        <taxon>Caryophanaceae</taxon>
        <taxon>Kurthia</taxon>
    </lineage>
</organism>
<dbReference type="EMBL" id="QFVR01000053">
    <property type="protein sequence ID" value="PWI22740.1"/>
    <property type="molecule type" value="Genomic_DNA"/>
</dbReference>
<accession>A0A2U3ADY0</accession>
<proteinExistence type="predicted"/>
<name>A0A2U3ADY0_9BACL</name>
<protein>
    <submittedName>
        <fullName evidence="2">Uncharacterized protein</fullName>
    </submittedName>
</protein>
<keyword evidence="3" id="KW-1185">Reference proteome</keyword>
<evidence type="ECO:0000313" key="3">
    <source>
        <dbReference type="Proteomes" id="UP000245938"/>
    </source>
</evidence>
<dbReference type="Proteomes" id="UP000245938">
    <property type="component" value="Unassembled WGS sequence"/>
</dbReference>
<keyword evidence="1" id="KW-0472">Membrane</keyword>
<keyword evidence="1" id="KW-0812">Transmembrane</keyword>
<comment type="caution">
    <text evidence="2">The sequence shown here is derived from an EMBL/GenBank/DDBJ whole genome shotgun (WGS) entry which is preliminary data.</text>
</comment>
<evidence type="ECO:0000256" key="1">
    <source>
        <dbReference type="SAM" id="Phobius"/>
    </source>
</evidence>
<sequence>MESKYNKYISLITIVTIITLILFSLNEITKVIFLIIFIPLSISMLLFGILEFKKTLKKSDEDIKKHVIEIKNKI</sequence>
<evidence type="ECO:0000313" key="2">
    <source>
        <dbReference type="EMBL" id="PWI22740.1"/>
    </source>
</evidence>
<dbReference type="AlphaFoldDB" id="A0A2U3ADY0"/>
<reference evidence="2 3" key="1">
    <citation type="submission" date="2018-05" db="EMBL/GenBank/DDBJ databases">
        <title>Kurthia sibirica genome sequence.</title>
        <authorList>
            <person name="Maclea K.S."/>
            <person name="Goen A.E."/>
        </authorList>
    </citation>
    <scope>NUCLEOTIDE SEQUENCE [LARGE SCALE GENOMIC DNA]</scope>
    <source>
        <strain evidence="2 3">ATCC 49154</strain>
    </source>
</reference>
<gene>
    <name evidence="2" type="ORF">DEX24_16740</name>
</gene>
<feature type="transmembrane region" description="Helical" evidence="1">
    <location>
        <begin position="7"/>
        <end position="25"/>
    </location>
</feature>
<keyword evidence="1" id="KW-1133">Transmembrane helix</keyword>